<protein>
    <submittedName>
        <fullName evidence="2">Uncharacterized protein</fullName>
    </submittedName>
</protein>
<reference evidence="2 3" key="1">
    <citation type="submission" date="2024-07" db="EMBL/GenBank/DDBJ databases">
        <title>Section-level genome sequencing and comparative genomics of Aspergillus sections Usti and Cavernicolus.</title>
        <authorList>
            <consortium name="Lawrence Berkeley National Laboratory"/>
            <person name="Nybo J.L."/>
            <person name="Vesth T.C."/>
            <person name="Theobald S."/>
            <person name="Frisvad J.C."/>
            <person name="Larsen T.O."/>
            <person name="Kjaerboelling I."/>
            <person name="Rothschild-Mancinelli K."/>
            <person name="Lyhne E.K."/>
            <person name="Kogle M.E."/>
            <person name="Barry K."/>
            <person name="Clum A."/>
            <person name="Na H."/>
            <person name="Ledsgaard L."/>
            <person name="Lin J."/>
            <person name="Lipzen A."/>
            <person name="Kuo A."/>
            <person name="Riley R."/>
            <person name="Mondo S."/>
            <person name="LaButti K."/>
            <person name="Haridas S."/>
            <person name="Pangalinan J."/>
            <person name="Salamov A.A."/>
            <person name="Simmons B.A."/>
            <person name="Magnuson J.K."/>
            <person name="Chen J."/>
            <person name="Drula E."/>
            <person name="Henrissat B."/>
            <person name="Wiebenga A."/>
            <person name="Lubbers R.J."/>
            <person name="Gomes A.C."/>
            <person name="Macurrencykelacurrency M.R."/>
            <person name="Stajich J."/>
            <person name="Grigoriev I.V."/>
            <person name="Mortensen U.H."/>
            <person name="De vries R.P."/>
            <person name="Baker S.E."/>
            <person name="Andersen M.R."/>
        </authorList>
    </citation>
    <scope>NUCLEOTIDE SEQUENCE [LARGE SCALE GENOMIC DNA]</scope>
    <source>
        <strain evidence="2 3">CBS 756.74</strain>
    </source>
</reference>
<name>A0ABR4K1A3_9EURO</name>
<comment type="caution">
    <text evidence="2">The sequence shown here is derived from an EMBL/GenBank/DDBJ whole genome shotgun (WGS) entry which is preliminary data.</text>
</comment>
<sequence length="111" mass="12587">MIWTAWIGLLVKLDFVSRITLQEIQQGDRRPLVALLLGSLPNLVRIRVHVPSSDPYLAALLKLALERERPSPLNRLRELYVFAEVPVVPGHDMQVGDDPDRPVAPLRLHDL</sequence>
<dbReference type="Proteomes" id="UP001610444">
    <property type="component" value="Unassembled WGS sequence"/>
</dbReference>
<evidence type="ECO:0000256" key="1">
    <source>
        <dbReference type="SAM" id="SignalP"/>
    </source>
</evidence>
<evidence type="ECO:0000313" key="3">
    <source>
        <dbReference type="Proteomes" id="UP001610444"/>
    </source>
</evidence>
<feature type="signal peptide" evidence="1">
    <location>
        <begin position="1"/>
        <end position="18"/>
    </location>
</feature>
<organism evidence="2 3">
    <name type="scientific">Aspergillus pseudodeflectus</name>
    <dbReference type="NCBI Taxonomy" id="176178"/>
    <lineage>
        <taxon>Eukaryota</taxon>
        <taxon>Fungi</taxon>
        <taxon>Dikarya</taxon>
        <taxon>Ascomycota</taxon>
        <taxon>Pezizomycotina</taxon>
        <taxon>Eurotiomycetes</taxon>
        <taxon>Eurotiomycetidae</taxon>
        <taxon>Eurotiales</taxon>
        <taxon>Aspergillaceae</taxon>
        <taxon>Aspergillus</taxon>
        <taxon>Aspergillus subgen. Nidulantes</taxon>
    </lineage>
</organism>
<keyword evidence="3" id="KW-1185">Reference proteome</keyword>
<dbReference type="RefSeq" id="XP_070896980.1">
    <property type="nucleotide sequence ID" value="XM_071046212.1"/>
</dbReference>
<dbReference type="EMBL" id="JBFXLR010000034">
    <property type="protein sequence ID" value="KAL2846050.1"/>
    <property type="molecule type" value="Genomic_DNA"/>
</dbReference>
<dbReference type="GeneID" id="98161376"/>
<feature type="chain" id="PRO_5045484106" evidence="1">
    <location>
        <begin position="19"/>
        <end position="111"/>
    </location>
</feature>
<proteinExistence type="predicted"/>
<keyword evidence="1" id="KW-0732">Signal</keyword>
<evidence type="ECO:0000313" key="2">
    <source>
        <dbReference type="EMBL" id="KAL2846050.1"/>
    </source>
</evidence>
<gene>
    <name evidence="2" type="ORF">BJX68DRAFT_268907</name>
</gene>
<accession>A0ABR4K1A3</accession>